<keyword evidence="8 11" id="KW-0342">GTP-binding</keyword>
<feature type="domain" description="GTP cyclohydrolase II" evidence="13">
    <location>
        <begin position="177"/>
        <end position="344"/>
    </location>
</feature>
<keyword evidence="3 11" id="KW-0686">Riboflavin biosynthesis</keyword>
<evidence type="ECO:0000313" key="15">
    <source>
        <dbReference type="Proteomes" id="UP000824927"/>
    </source>
</evidence>
<evidence type="ECO:0000259" key="13">
    <source>
        <dbReference type="Pfam" id="PF00925"/>
    </source>
</evidence>
<comment type="similarity">
    <text evidence="11">Belongs to the GTP cyclohydrolase II family.</text>
</comment>
<dbReference type="GO" id="GO:0003935">
    <property type="term" value="F:GTP cyclohydrolase II activity"/>
    <property type="evidence" value="ECO:0007669"/>
    <property type="project" value="UniProtKB-UniRule"/>
</dbReference>
<dbReference type="GO" id="GO:0009231">
    <property type="term" value="P:riboflavin biosynthetic process"/>
    <property type="evidence" value="ECO:0007669"/>
    <property type="project" value="UniProtKB-UniRule"/>
</dbReference>
<dbReference type="FunFam" id="3.40.50.10990:FF:000001">
    <property type="entry name" value="Riboflavin biosynthesis protein RibBA"/>
    <property type="match status" value="1"/>
</dbReference>
<feature type="binding site" evidence="11">
    <location>
        <position position="240"/>
    </location>
    <ligand>
        <name>GTP</name>
        <dbReference type="ChEBI" id="CHEBI:37565"/>
    </ligand>
</feature>
<evidence type="ECO:0000256" key="2">
    <source>
        <dbReference type="ARBA" id="ARBA00005520"/>
    </source>
</evidence>
<evidence type="ECO:0000256" key="5">
    <source>
        <dbReference type="ARBA" id="ARBA00022741"/>
    </source>
</evidence>
<dbReference type="GO" id="GO:0005829">
    <property type="term" value="C:cytosol"/>
    <property type="evidence" value="ECO:0007669"/>
    <property type="project" value="TreeGrafter"/>
</dbReference>
<reference evidence="14" key="1">
    <citation type="submission" date="2021-06" db="EMBL/GenBank/DDBJ databases">
        <title>50 bacteria genomes isolated from Dapeng, Shenzhen, China.</title>
        <authorList>
            <person name="Zheng W."/>
            <person name="Yu S."/>
            <person name="Huang Y."/>
        </authorList>
    </citation>
    <scope>NUCLEOTIDE SEQUENCE</scope>
    <source>
        <strain evidence="14">DP4N28-2</strain>
    </source>
</reference>
<dbReference type="EC" id="3.5.4.25" evidence="11"/>
<feature type="binding site" evidence="11">
    <location>
        <position position="288"/>
    </location>
    <ligand>
        <name>GTP</name>
        <dbReference type="ChEBI" id="CHEBI:37565"/>
    </ligand>
</feature>
<comment type="catalytic activity">
    <reaction evidence="10 11">
        <text>GTP + 4 H2O = 2,5-diamino-6-hydroxy-4-(5-phosphoribosylamino)-pyrimidine + formate + 2 phosphate + 3 H(+)</text>
        <dbReference type="Rhea" id="RHEA:23704"/>
        <dbReference type="ChEBI" id="CHEBI:15377"/>
        <dbReference type="ChEBI" id="CHEBI:15378"/>
        <dbReference type="ChEBI" id="CHEBI:15740"/>
        <dbReference type="ChEBI" id="CHEBI:37565"/>
        <dbReference type="ChEBI" id="CHEBI:43474"/>
        <dbReference type="ChEBI" id="CHEBI:58614"/>
        <dbReference type="EC" id="3.5.4.25"/>
    </reaction>
</comment>
<evidence type="ECO:0000313" key="14">
    <source>
        <dbReference type="EMBL" id="MBY6218840.1"/>
    </source>
</evidence>
<dbReference type="NCBIfam" id="TIGR00505">
    <property type="entry name" value="ribA"/>
    <property type="match status" value="1"/>
</dbReference>
<dbReference type="Gene3D" id="3.40.50.10990">
    <property type="entry name" value="GTP cyclohydrolase II"/>
    <property type="match status" value="1"/>
</dbReference>
<dbReference type="CDD" id="cd00641">
    <property type="entry name" value="GTP_cyclohydro2"/>
    <property type="match status" value="1"/>
</dbReference>
<comment type="caution">
    <text evidence="11">Lacks conserved residue(s) required for the propagation of feature annotation.</text>
</comment>
<keyword evidence="7 11" id="KW-0862">Zinc</keyword>
<feature type="binding site" evidence="11">
    <location>
        <begin position="219"/>
        <end position="223"/>
    </location>
    <ligand>
        <name>GTP</name>
        <dbReference type="ChEBI" id="CHEBI:37565"/>
    </ligand>
</feature>
<evidence type="ECO:0000256" key="10">
    <source>
        <dbReference type="ARBA" id="ARBA00049295"/>
    </source>
</evidence>
<name>A0A9Q3S261_9SPHN</name>
<feature type="binding site" evidence="11">
    <location>
        <position position="237"/>
    </location>
    <ligand>
        <name>Zn(2+)</name>
        <dbReference type="ChEBI" id="CHEBI:29105"/>
        <note>catalytic</note>
    </ligand>
</feature>
<feature type="region of interest" description="Disordered" evidence="12">
    <location>
        <begin position="1"/>
        <end position="21"/>
    </location>
</feature>
<dbReference type="Proteomes" id="UP000824927">
    <property type="component" value="Unassembled WGS sequence"/>
</dbReference>
<keyword evidence="4 11" id="KW-0479">Metal-binding</keyword>
<feature type="binding site" evidence="11">
    <location>
        <position position="323"/>
    </location>
    <ligand>
        <name>GTP</name>
        <dbReference type="ChEBI" id="CHEBI:37565"/>
    </ligand>
</feature>
<dbReference type="InterPro" id="IPR000926">
    <property type="entry name" value="RibA"/>
</dbReference>
<dbReference type="SUPFAM" id="SSF142695">
    <property type="entry name" value="RibA-like"/>
    <property type="match status" value="1"/>
</dbReference>
<dbReference type="EMBL" id="JAHVKP010000001">
    <property type="protein sequence ID" value="MBY6218840.1"/>
    <property type="molecule type" value="Genomic_DNA"/>
</dbReference>
<evidence type="ECO:0000256" key="12">
    <source>
        <dbReference type="SAM" id="MobiDB-lite"/>
    </source>
</evidence>
<dbReference type="AlphaFoldDB" id="A0A9Q3S261"/>
<comment type="function">
    <text evidence="9 11">Catalyzes the conversion of GTP to 2,5-diamino-6-ribosylamino-4(3H)-pyrimidinone 5'-phosphate (DARP), formate and pyrophosphate.</text>
</comment>
<feature type="binding site" evidence="11">
    <location>
        <begin position="266"/>
        <end position="268"/>
    </location>
    <ligand>
        <name>GTP</name>
        <dbReference type="ChEBI" id="CHEBI:37565"/>
    </ligand>
</feature>
<feature type="binding site" evidence="11">
    <location>
        <position position="328"/>
    </location>
    <ligand>
        <name>GTP</name>
        <dbReference type="ChEBI" id="CHEBI:37565"/>
    </ligand>
</feature>
<gene>
    <name evidence="11 14" type="primary">ribA</name>
    <name evidence="14" type="ORF">KUV31_10870</name>
</gene>
<keyword evidence="6 11" id="KW-0378">Hydrolase</keyword>
<dbReference type="PANTHER" id="PTHR21327">
    <property type="entry name" value="GTP CYCLOHYDROLASE II-RELATED"/>
    <property type="match status" value="1"/>
</dbReference>
<evidence type="ECO:0000256" key="9">
    <source>
        <dbReference type="ARBA" id="ARBA00043932"/>
    </source>
</evidence>
<protein>
    <recommendedName>
        <fullName evidence="11">GTP cyclohydrolase-2</fullName>
        <ecNumber evidence="11">3.5.4.25</ecNumber>
    </recommendedName>
    <alternativeName>
        <fullName evidence="11">GTP cyclohydrolase II</fullName>
    </alternativeName>
</protein>
<dbReference type="PANTHER" id="PTHR21327:SF18">
    <property type="entry name" value="3,4-DIHYDROXY-2-BUTANONE 4-PHOSPHATE SYNTHASE"/>
    <property type="match status" value="1"/>
</dbReference>
<evidence type="ECO:0000256" key="4">
    <source>
        <dbReference type="ARBA" id="ARBA00022723"/>
    </source>
</evidence>
<evidence type="ECO:0000256" key="3">
    <source>
        <dbReference type="ARBA" id="ARBA00022619"/>
    </source>
</evidence>
<comment type="pathway">
    <text evidence="1 11">Cofactor biosynthesis; riboflavin biosynthesis; 5-amino-6-(D-ribitylamino)uracil from GTP: step 1/4.</text>
</comment>
<dbReference type="NCBIfam" id="NF001591">
    <property type="entry name" value="PRK00393.1"/>
    <property type="match status" value="1"/>
</dbReference>
<organism evidence="14 15">
    <name type="scientific">Qipengyuania aquimaris</name>
    <dbReference type="NCBI Taxonomy" id="255984"/>
    <lineage>
        <taxon>Bacteria</taxon>
        <taxon>Pseudomonadati</taxon>
        <taxon>Pseudomonadota</taxon>
        <taxon>Alphaproteobacteria</taxon>
        <taxon>Sphingomonadales</taxon>
        <taxon>Erythrobacteraceae</taxon>
        <taxon>Qipengyuania</taxon>
    </lineage>
</organism>
<accession>A0A9Q3S261</accession>
<comment type="similarity">
    <text evidence="2">In the N-terminal section; belongs to the DHBP synthase family.</text>
</comment>
<evidence type="ECO:0000256" key="6">
    <source>
        <dbReference type="ARBA" id="ARBA00022801"/>
    </source>
</evidence>
<dbReference type="GO" id="GO:0005525">
    <property type="term" value="F:GTP binding"/>
    <property type="evidence" value="ECO:0007669"/>
    <property type="project" value="UniProtKB-KW"/>
</dbReference>
<evidence type="ECO:0000256" key="1">
    <source>
        <dbReference type="ARBA" id="ARBA00004853"/>
    </source>
</evidence>
<dbReference type="Pfam" id="PF00925">
    <property type="entry name" value="GTP_cyclohydro2"/>
    <property type="match status" value="1"/>
</dbReference>
<dbReference type="InterPro" id="IPR032677">
    <property type="entry name" value="GTP_cyclohydro_II"/>
</dbReference>
<evidence type="ECO:0000256" key="7">
    <source>
        <dbReference type="ARBA" id="ARBA00022833"/>
    </source>
</evidence>
<feature type="active site" description="Nucleophile" evidence="11">
    <location>
        <position position="302"/>
    </location>
</feature>
<feature type="binding site" evidence="11">
    <location>
        <position position="224"/>
    </location>
    <ligand>
        <name>Zn(2+)</name>
        <dbReference type="ChEBI" id="CHEBI:29105"/>
        <note>catalytic</note>
    </ligand>
</feature>
<dbReference type="InterPro" id="IPR036144">
    <property type="entry name" value="RibA-like_sf"/>
</dbReference>
<evidence type="ECO:0000256" key="11">
    <source>
        <dbReference type="HAMAP-Rule" id="MF_00179"/>
    </source>
</evidence>
<sequence length="369" mass="39645">MGKAFRPRAAGNGVRSLSEPSPSRRAALAVDALRHGWPIAIEGAPLLQPVETAFSEVSGEAMLVSATRAATLKLANQREAAAPRQPVLMRGAETFDLSAALAVADPALDLHSPLKGPFKALALDWEEQAKAALELARIAGILPAFLVDPEGASEAAHLSVSDLDAFTDPQRLRIATRAKLPVAAAEDAKIVAFRSPDDTREHVALVIGKERSDRAPIVRLHSECLTGDILGSLKCDCGPQLDAALHAMAEENEKGGWGVLLYMRQEGRGIGLVNKLRAYRLQDQGFDTVDANTRLGLPDEARDFPTAARMLELLGVREIRLMTNNPAKVEALEAQGVSVAERVPHSLPDNPHNARYLATKRDRAGHLLP</sequence>
<evidence type="ECO:0000256" key="8">
    <source>
        <dbReference type="ARBA" id="ARBA00023134"/>
    </source>
</evidence>
<dbReference type="GO" id="GO:0008270">
    <property type="term" value="F:zinc ion binding"/>
    <property type="evidence" value="ECO:0007669"/>
    <property type="project" value="UniProtKB-UniRule"/>
</dbReference>
<dbReference type="HAMAP" id="MF_00179">
    <property type="entry name" value="RibA"/>
    <property type="match status" value="1"/>
</dbReference>
<comment type="cofactor">
    <cofactor evidence="11">
        <name>Zn(2+)</name>
        <dbReference type="ChEBI" id="CHEBI:29105"/>
    </cofactor>
    <text evidence="11">Binds 1 zinc ion per subunit.</text>
</comment>
<keyword evidence="5 11" id="KW-0547">Nucleotide-binding</keyword>
<comment type="caution">
    <text evidence="14">The sequence shown here is derived from an EMBL/GenBank/DDBJ whole genome shotgun (WGS) entry which is preliminary data.</text>
</comment>
<proteinExistence type="inferred from homology"/>
<feature type="binding site" evidence="11">
    <location>
        <position position="235"/>
    </location>
    <ligand>
        <name>Zn(2+)</name>
        <dbReference type="ChEBI" id="CHEBI:29105"/>
        <note>catalytic</note>
    </ligand>
</feature>